<evidence type="ECO:0000313" key="1">
    <source>
        <dbReference type="EMBL" id="GAA4809518.1"/>
    </source>
</evidence>
<proteinExistence type="predicted"/>
<dbReference type="Proteomes" id="UP001500839">
    <property type="component" value="Unassembled WGS sequence"/>
</dbReference>
<sequence>MSPDHWPGDAGDLLAADPLGVVADRLWAAIVRTLGLLEDALGLPMGTVLGEVDASEWVREVLDGL</sequence>
<comment type="caution">
    <text evidence="1">The sequence shown here is derived from an EMBL/GenBank/DDBJ whole genome shotgun (WGS) entry which is preliminary data.</text>
</comment>
<name>A0ABP9CEL2_9ACTN</name>
<evidence type="ECO:0000313" key="2">
    <source>
        <dbReference type="Proteomes" id="UP001500839"/>
    </source>
</evidence>
<dbReference type="RefSeq" id="WP_200170758.1">
    <property type="nucleotide sequence ID" value="NZ_BAABKQ010000001.1"/>
</dbReference>
<dbReference type="EMBL" id="BAABKQ010000001">
    <property type="protein sequence ID" value="GAA4809518.1"/>
    <property type="molecule type" value="Genomic_DNA"/>
</dbReference>
<gene>
    <name evidence="1" type="ORF">GCM10023353_11900</name>
</gene>
<protein>
    <submittedName>
        <fullName evidence="1">Uncharacterized protein</fullName>
    </submittedName>
</protein>
<keyword evidence="2" id="KW-1185">Reference proteome</keyword>
<reference evidence="2" key="1">
    <citation type="journal article" date="2019" name="Int. J. Syst. Evol. Microbiol.">
        <title>The Global Catalogue of Microorganisms (GCM) 10K type strain sequencing project: providing services to taxonomists for standard genome sequencing and annotation.</title>
        <authorList>
            <consortium name="The Broad Institute Genomics Platform"/>
            <consortium name="The Broad Institute Genome Sequencing Center for Infectious Disease"/>
            <person name="Wu L."/>
            <person name="Ma J."/>
        </authorList>
    </citation>
    <scope>NUCLEOTIDE SEQUENCE [LARGE SCALE GENOMIC DNA]</scope>
    <source>
        <strain evidence="2">JCM 18542</strain>
    </source>
</reference>
<organism evidence="1 2">
    <name type="scientific">Tomitella cavernea</name>
    <dbReference type="NCBI Taxonomy" id="1387982"/>
    <lineage>
        <taxon>Bacteria</taxon>
        <taxon>Bacillati</taxon>
        <taxon>Actinomycetota</taxon>
        <taxon>Actinomycetes</taxon>
        <taxon>Mycobacteriales</taxon>
        <taxon>Tomitella</taxon>
    </lineage>
</organism>
<accession>A0ABP9CEL2</accession>